<name>A0A919QZS8_9ACTN</name>
<accession>A0A919QZS8</accession>
<feature type="region of interest" description="Disordered" evidence="1">
    <location>
        <begin position="415"/>
        <end position="503"/>
    </location>
</feature>
<protein>
    <recommendedName>
        <fullName evidence="4">HEXXH motif-containing protein</fullName>
    </recommendedName>
</protein>
<dbReference type="NCBIfam" id="TIGR04267">
    <property type="entry name" value="mod_HExxH"/>
    <property type="match status" value="1"/>
</dbReference>
<dbReference type="AlphaFoldDB" id="A0A919QZS8"/>
<dbReference type="InterPro" id="IPR011990">
    <property type="entry name" value="TPR-like_helical_dom_sf"/>
</dbReference>
<dbReference type="Proteomes" id="UP000655287">
    <property type="component" value="Unassembled WGS sequence"/>
</dbReference>
<gene>
    <name evidence="2" type="ORF">Sru01_07630</name>
</gene>
<evidence type="ECO:0008006" key="4">
    <source>
        <dbReference type="Google" id="ProtNLM"/>
    </source>
</evidence>
<evidence type="ECO:0000313" key="2">
    <source>
        <dbReference type="EMBL" id="GII75781.1"/>
    </source>
</evidence>
<evidence type="ECO:0000256" key="1">
    <source>
        <dbReference type="SAM" id="MobiDB-lite"/>
    </source>
</evidence>
<sequence length="990" mass="106055">MTVRLDTTTIASFAAPAGRTGPNRAVFAARYYDTLVGLRRLRDLLADARPDCLAESGYAEHLAVLSTAPGPVQRRVLGHPSAGFWVDVAWSLVRRRAHERFPGMHLVPHLREFARFAASAAVLAGGSSPPAAVRADRDGRVALPGAGLALRPRGATPYARTTLAVEAGEPAGGPHLDRVPHLAAGPELNWLDADLRLGGRTRYDFAVLAAPEAERWRRELDECFATVRRVHEPLHAELAGGLRAIVPIRAPDASTHVSGSFREAPGLVALALGTEVATVEALVHEYGHQKLYALMMLDPLIAGDTGEAVHYSPWRDDPRPLGGLLQAVYTFVSVLHFYRAALGTPGTGGLPAAEVITRAYQLTGQVRDGLAGLRERDAFSPLGRALAAALELRLAEATGDLPAPPAADRRGIDAARREHRARWAARNGPANPAPPGARAEPAGRPATASSGAAALPPADPADRDPAGRDPADRVGRAGSGGPVTRVAGSSGPVAEAGPDGGARTELEARTLRALGLPERWTAGAILRRWYPGDSLLERVRHLSERGELVLPPAPAGASLITDLAAAHAAYVRDDHPEAAARYAACVAHDPGSPYFWQCYAFALRHLGRHAEALYILAHTAYLLTTGRVPDPATDVRRTPAARNWGLALPPAGPEPSGPAAGPTGDAVADELRHSRYRDFVAATGGGQLPALIAVAQGLKPAMDVWIPPAGWPAFLRAADRLGLVHHVDACFDRHSPQLAQVPPDQLTTTRAGFSPELRPGTEAHVFLARDRAALDRVVGAGWYPLVIGGKVVNKHRADHDKFGDALGYPPCCQEFFRHRNNWHDDNTYYAALLATKGEPSAWCNPFLRHTMYGLVPYMPCSYACPATTAFAGRLRDAVAGELPEYLAAMERALRKPLLCVSELRMYWFHDESVTRDDAGEGVVTIAYRGVESLYPIEEDDPLCRLLASGDRLELDGEVIRVYAGDAYVGGHQARGDRHGPECPFVLTFAP</sequence>
<evidence type="ECO:0000313" key="3">
    <source>
        <dbReference type="Proteomes" id="UP000655287"/>
    </source>
</evidence>
<comment type="caution">
    <text evidence="2">The sequence shown here is derived from an EMBL/GenBank/DDBJ whole genome shotgun (WGS) entry which is preliminary data.</text>
</comment>
<dbReference type="InterPro" id="IPR026337">
    <property type="entry name" value="AKG_HExxH"/>
</dbReference>
<dbReference type="SUPFAM" id="SSF48452">
    <property type="entry name" value="TPR-like"/>
    <property type="match status" value="1"/>
</dbReference>
<dbReference type="RefSeq" id="WP_203982431.1">
    <property type="nucleotide sequence ID" value="NZ_BOOU01000012.1"/>
</dbReference>
<keyword evidence="3" id="KW-1185">Reference proteome</keyword>
<proteinExistence type="predicted"/>
<feature type="compositionally biased region" description="Low complexity" evidence="1">
    <location>
        <begin position="424"/>
        <end position="456"/>
    </location>
</feature>
<organism evidence="2 3">
    <name type="scientific">Sphaerisporangium rufum</name>
    <dbReference type="NCBI Taxonomy" id="1381558"/>
    <lineage>
        <taxon>Bacteria</taxon>
        <taxon>Bacillati</taxon>
        <taxon>Actinomycetota</taxon>
        <taxon>Actinomycetes</taxon>
        <taxon>Streptosporangiales</taxon>
        <taxon>Streptosporangiaceae</taxon>
        <taxon>Sphaerisporangium</taxon>
    </lineage>
</organism>
<dbReference type="EMBL" id="BOOU01000012">
    <property type="protein sequence ID" value="GII75781.1"/>
    <property type="molecule type" value="Genomic_DNA"/>
</dbReference>
<feature type="compositionally biased region" description="Basic and acidic residues" evidence="1">
    <location>
        <begin position="460"/>
        <end position="475"/>
    </location>
</feature>
<reference evidence="2" key="1">
    <citation type="submission" date="2021-01" db="EMBL/GenBank/DDBJ databases">
        <title>Whole genome shotgun sequence of Sphaerisporangium rufum NBRC 109079.</title>
        <authorList>
            <person name="Komaki H."/>
            <person name="Tamura T."/>
        </authorList>
    </citation>
    <scope>NUCLEOTIDE SEQUENCE</scope>
    <source>
        <strain evidence="2">NBRC 109079</strain>
    </source>
</reference>